<proteinExistence type="predicted"/>
<comment type="caution">
    <text evidence="1">The sequence shown here is derived from an EMBL/GenBank/DDBJ whole genome shotgun (WGS) entry which is preliminary data.</text>
</comment>
<feature type="non-terminal residue" evidence="1">
    <location>
        <position position="54"/>
    </location>
</feature>
<organism evidence="1 2">
    <name type="scientific">Trifolium medium</name>
    <dbReference type="NCBI Taxonomy" id="97028"/>
    <lineage>
        <taxon>Eukaryota</taxon>
        <taxon>Viridiplantae</taxon>
        <taxon>Streptophyta</taxon>
        <taxon>Embryophyta</taxon>
        <taxon>Tracheophyta</taxon>
        <taxon>Spermatophyta</taxon>
        <taxon>Magnoliopsida</taxon>
        <taxon>eudicotyledons</taxon>
        <taxon>Gunneridae</taxon>
        <taxon>Pentapetalae</taxon>
        <taxon>rosids</taxon>
        <taxon>fabids</taxon>
        <taxon>Fabales</taxon>
        <taxon>Fabaceae</taxon>
        <taxon>Papilionoideae</taxon>
        <taxon>50 kb inversion clade</taxon>
        <taxon>NPAAA clade</taxon>
        <taxon>Hologalegina</taxon>
        <taxon>IRL clade</taxon>
        <taxon>Trifolieae</taxon>
        <taxon>Trifolium</taxon>
    </lineage>
</organism>
<dbReference type="AlphaFoldDB" id="A0A392W1B9"/>
<accession>A0A392W1B9</accession>
<protein>
    <submittedName>
        <fullName evidence="1">Uncharacterized protein</fullName>
    </submittedName>
</protein>
<dbReference type="EMBL" id="LXQA011331330">
    <property type="protein sequence ID" value="MCI93513.1"/>
    <property type="molecule type" value="Genomic_DNA"/>
</dbReference>
<dbReference type="Proteomes" id="UP000265520">
    <property type="component" value="Unassembled WGS sequence"/>
</dbReference>
<reference evidence="1 2" key="1">
    <citation type="journal article" date="2018" name="Front. Plant Sci.">
        <title>Red Clover (Trifolium pratense) and Zigzag Clover (T. medium) - A Picture of Genomic Similarities and Differences.</title>
        <authorList>
            <person name="Dluhosova J."/>
            <person name="Istvanek J."/>
            <person name="Nedelnik J."/>
            <person name="Repkova J."/>
        </authorList>
    </citation>
    <scope>NUCLEOTIDE SEQUENCE [LARGE SCALE GENOMIC DNA]</scope>
    <source>
        <strain evidence="2">cv. 10/8</strain>
        <tissue evidence="1">Leaf</tissue>
    </source>
</reference>
<keyword evidence="2" id="KW-1185">Reference proteome</keyword>
<name>A0A392W1B9_9FABA</name>
<evidence type="ECO:0000313" key="1">
    <source>
        <dbReference type="EMBL" id="MCI93513.1"/>
    </source>
</evidence>
<sequence length="54" mass="5764">MIRAKEVALNLVGDVIIPEGKPSIPSGVVEPVHVEDVRAKELATTTKVDQQTPS</sequence>
<evidence type="ECO:0000313" key="2">
    <source>
        <dbReference type="Proteomes" id="UP000265520"/>
    </source>
</evidence>